<dbReference type="Proteomes" id="UP000194020">
    <property type="component" value="Unassembled WGS sequence"/>
</dbReference>
<evidence type="ECO:0000313" key="3">
    <source>
        <dbReference type="Proteomes" id="UP000194020"/>
    </source>
</evidence>
<dbReference type="OrthoDB" id="9798476at2"/>
<proteinExistence type="predicted"/>
<protein>
    <recommendedName>
        <fullName evidence="1">DnaJ homologue subfamily C member 28 conserved domain-containing protein</fullName>
    </recommendedName>
</protein>
<reference evidence="2 3" key="1">
    <citation type="submission" date="2016-02" db="EMBL/GenBank/DDBJ databases">
        <title>Species-wide whole genome sequencing reveals diversity, host range in Lonsdalea quercina.</title>
        <authorList>
            <person name="Li Y."/>
        </authorList>
    </citation>
    <scope>NUCLEOTIDE SEQUENCE [LARGE SCALE GENOMIC DNA]</scope>
    <source>
        <strain evidence="2 3">LMG 26264</strain>
    </source>
</reference>
<organism evidence="2 3">
    <name type="scientific">Lonsdalea iberica</name>
    <dbReference type="NCBI Taxonomy" id="1082703"/>
    <lineage>
        <taxon>Bacteria</taxon>
        <taxon>Pseudomonadati</taxon>
        <taxon>Pseudomonadota</taxon>
        <taxon>Gammaproteobacteria</taxon>
        <taxon>Enterobacterales</taxon>
        <taxon>Pectobacteriaceae</taxon>
        <taxon>Lonsdalea</taxon>
    </lineage>
</organism>
<feature type="domain" description="DnaJ homologue subfamily C member 28 conserved" evidence="1">
    <location>
        <begin position="7"/>
        <end position="73"/>
    </location>
</feature>
<comment type="caution">
    <text evidence="2">The sequence shown here is derived from an EMBL/GenBank/DDBJ whole genome shotgun (WGS) entry which is preliminary data.</text>
</comment>
<gene>
    <name evidence="2" type="ORF">AU511_13850</name>
</gene>
<dbReference type="AlphaFoldDB" id="A0A1X3RQA2"/>
<dbReference type="PANTHER" id="PTHR39158">
    <property type="entry name" value="OS08G0560600 PROTEIN"/>
    <property type="match status" value="1"/>
</dbReference>
<dbReference type="NCBIfam" id="NF007572">
    <property type="entry name" value="PRK10203.1"/>
    <property type="match status" value="1"/>
</dbReference>
<dbReference type="RefSeq" id="WP_094110052.1">
    <property type="nucleotide sequence ID" value="NZ_LUTP01000044.1"/>
</dbReference>
<dbReference type="InterPro" id="IPR018961">
    <property type="entry name" value="DnaJ_homolog_subfam-C_membr-28"/>
</dbReference>
<sequence>MFIIDAWAERHISEAQKKGVFDDLPGQGKPLQLEDNSCVPEELRAVYHVLANAGYLPPELTDRKEAITLAEMMQEIANDHPDYKSMSNRLKLLELRLQQAGISTEFLRGSYCSALSARIGGPKSDNV</sequence>
<accession>A0A1X3RQA2</accession>
<dbReference type="PANTHER" id="PTHR39158:SF1">
    <property type="entry name" value="DNAJ HOMOLOG SUBFAMILY C MEMBER 28"/>
    <property type="match status" value="1"/>
</dbReference>
<dbReference type="Pfam" id="PF09350">
    <property type="entry name" value="DJC28_CD"/>
    <property type="match status" value="1"/>
</dbReference>
<dbReference type="EMBL" id="LUTP01000044">
    <property type="protein sequence ID" value="OSN03942.1"/>
    <property type="molecule type" value="Genomic_DNA"/>
</dbReference>
<evidence type="ECO:0000313" key="2">
    <source>
        <dbReference type="EMBL" id="OSN03942.1"/>
    </source>
</evidence>
<evidence type="ECO:0000259" key="1">
    <source>
        <dbReference type="Pfam" id="PF09350"/>
    </source>
</evidence>
<dbReference type="InterPro" id="IPR052573">
    <property type="entry name" value="DnaJ_C_subfamily_28"/>
</dbReference>
<name>A0A1X3RQA2_9GAMM</name>